<dbReference type="AlphaFoldDB" id="A0A2U3KLK2"/>
<evidence type="ECO:0000256" key="1">
    <source>
        <dbReference type="ARBA" id="ARBA00022729"/>
    </source>
</evidence>
<gene>
    <name evidence="3" type="ORF">SBF1_2240012</name>
</gene>
<sequence length="164" mass="17290">MLGSGILLIGCSSLTTGLSNQSTPTSAVPTPIDTTAPKGKTIPSDTSTDKTIPSDTSTDTNNSSTTGQTVSPSDRTATPTKLNDRKNTVAISKAKYNQLEYGYTYEKVKSLLGDTGDVVTESGIKGNKSYTVTYLCHVKSPSGGEVFLAFKGNKLVNKMEVNLQ</sequence>
<name>A0A2U3KLK2_9FIRM</name>
<reference evidence="4" key="1">
    <citation type="submission" date="2018-02" db="EMBL/GenBank/DDBJ databases">
        <authorList>
            <person name="Hausmann B."/>
        </authorList>
    </citation>
    <scope>NUCLEOTIDE SEQUENCE [LARGE SCALE GENOMIC DNA]</scope>
    <source>
        <strain evidence="4">Peat soil MAG SbF1</strain>
    </source>
</reference>
<feature type="compositionally biased region" description="Polar residues" evidence="2">
    <location>
        <begin position="67"/>
        <end position="81"/>
    </location>
</feature>
<feature type="compositionally biased region" description="Low complexity" evidence="2">
    <location>
        <begin position="54"/>
        <end position="66"/>
    </location>
</feature>
<feature type="compositionally biased region" description="Polar residues" evidence="2">
    <location>
        <begin position="43"/>
        <end position="53"/>
    </location>
</feature>
<protein>
    <recommendedName>
        <fullName evidence="5">DUF3862 domain-containing protein</fullName>
    </recommendedName>
</protein>
<dbReference type="Gene3D" id="3.30.1450.10">
    <property type="match status" value="1"/>
</dbReference>
<evidence type="ECO:0008006" key="5">
    <source>
        <dbReference type="Google" id="ProtNLM"/>
    </source>
</evidence>
<feature type="region of interest" description="Disordered" evidence="2">
    <location>
        <begin position="17"/>
        <end position="82"/>
    </location>
</feature>
<evidence type="ECO:0000313" key="4">
    <source>
        <dbReference type="Proteomes" id="UP000238916"/>
    </source>
</evidence>
<proteinExistence type="predicted"/>
<accession>A0A2U3KLK2</accession>
<dbReference type="Proteomes" id="UP000238916">
    <property type="component" value="Unassembled WGS sequence"/>
</dbReference>
<evidence type="ECO:0000256" key="2">
    <source>
        <dbReference type="SAM" id="MobiDB-lite"/>
    </source>
</evidence>
<evidence type="ECO:0000313" key="3">
    <source>
        <dbReference type="EMBL" id="SPF40543.1"/>
    </source>
</evidence>
<keyword evidence="1" id="KW-0732">Signal</keyword>
<organism evidence="3 4">
    <name type="scientific">Candidatus Desulfosporosinus infrequens</name>
    <dbReference type="NCBI Taxonomy" id="2043169"/>
    <lineage>
        <taxon>Bacteria</taxon>
        <taxon>Bacillati</taxon>
        <taxon>Bacillota</taxon>
        <taxon>Clostridia</taxon>
        <taxon>Eubacteriales</taxon>
        <taxon>Desulfitobacteriaceae</taxon>
        <taxon>Desulfosporosinus</taxon>
    </lineage>
</organism>
<feature type="compositionally biased region" description="Polar residues" evidence="2">
    <location>
        <begin position="17"/>
        <end position="28"/>
    </location>
</feature>
<dbReference type="InterPro" id="IPR037873">
    <property type="entry name" value="BamE-like"/>
</dbReference>
<dbReference type="EMBL" id="OMOF01000140">
    <property type="protein sequence ID" value="SPF40543.1"/>
    <property type="molecule type" value="Genomic_DNA"/>
</dbReference>